<dbReference type="Gene3D" id="3.40.50.1820">
    <property type="entry name" value="alpha/beta hydrolase"/>
    <property type="match status" value="1"/>
</dbReference>
<feature type="active site" description="Charge relay system" evidence="1">
    <location>
        <position position="273"/>
    </location>
</feature>
<dbReference type="GO" id="GO:0005976">
    <property type="term" value="P:polysaccharide metabolic process"/>
    <property type="evidence" value="ECO:0007669"/>
    <property type="project" value="TreeGrafter"/>
</dbReference>
<dbReference type="SUPFAM" id="SSF53474">
    <property type="entry name" value="alpha/beta-Hydrolases"/>
    <property type="match status" value="1"/>
</dbReference>
<dbReference type="Pfam" id="PF05448">
    <property type="entry name" value="AXE1"/>
    <property type="match status" value="1"/>
</dbReference>
<dbReference type="InterPro" id="IPR029058">
    <property type="entry name" value="AB_hydrolase_fold"/>
</dbReference>
<organism evidence="4 5">
    <name type="scientific">Paenibacillus rhizovicinus</name>
    <dbReference type="NCBI Taxonomy" id="2704463"/>
    <lineage>
        <taxon>Bacteria</taxon>
        <taxon>Bacillati</taxon>
        <taxon>Bacillota</taxon>
        <taxon>Bacilli</taxon>
        <taxon>Bacillales</taxon>
        <taxon>Paenibacillaceae</taxon>
        <taxon>Paenibacillus</taxon>
    </lineage>
</organism>
<feature type="active site" description="Charge relay system" evidence="1">
    <location>
        <position position="302"/>
    </location>
</feature>
<evidence type="ECO:0000256" key="1">
    <source>
        <dbReference type="PIRSR" id="PIRSR639069-1"/>
    </source>
</evidence>
<keyword evidence="5" id="KW-1185">Reference proteome</keyword>
<evidence type="ECO:0000313" key="5">
    <source>
        <dbReference type="Proteomes" id="UP000479114"/>
    </source>
</evidence>
<feature type="domain" description="Acetyl xylan esterase" evidence="3">
    <location>
        <begin position="1"/>
        <end position="316"/>
    </location>
</feature>
<sequence length="320" mass="35577">MPTIDMPLKDLQAYSGINPKPSDFDAYWERALTEMRGLDPAIELVPSAFQTPTAECFDLYFTGVKGARIHAKYARPRHSQQPHPAVVQFHGYSGNAGEWADKLSIVSLGFSIFSLDCRGQGGSSEDTGGVIGNTLNGHIIRGLDGHPDNLLFRHIFLDCAQLAGIAIDSPEVDPERVYAMGGSQGGALTIACASLEPRIKKLAPVFPFLSDYRRVWEMDLAKDAYSELKTFFRHFDPQHVREDEIFTKLGYIDIQHLANRIQGEVMMAVGLMDTICPPSTQFAAYNKITAPKRLEIYPDFGHEGLPGFNDKTIQFFLGEY</sequence>
<name>A0A6C0NXW3_9BACL</name>
<dbReference type="Proteomes" id="UP000479114">
    <property type="component" value="Chromosome"/>
</dbReference>
<dbReference type="RefSeq" id="WP_162639585.1">
    <property type="nucleotide sequence ID" value="NZ_CP048286.1"/>
</dbReference>
<dbReference type="GO" id="GO:0052689">
    <property type="term" value="F:carboxylic ester hydrolase activity"/>
    <property type="evidence" value="ECO:0007669"/>
    <property type="project" value="TreeGrafter"/>
</dbReference>
<feature type="binding site" evidence="2">
    <location>
        <position position="92"/>
    </location>
    <ligand>
        <name>substrate</name>
    </ligand>
</feature>
<evidence type="ECO:0000256" key="2">
    <source>
        <dbReference type="PIRSR" id="PIRSR639069-2"/>
    </source>
</evidence>
<protein>
    <submittedName>
        <fullName evidence="4">Acetylxylan esterase</fullName>
    </submittedName>
</protein>
<dbReference type="EMBL" id="CP048286">
    <property type="protein sequence ID" value="QHW30776.1"/>
    <property type="molecule type" value="Genomic_DNA"/>
</dbReference>
<dbReference type="PANTHER" id="PTHR40111:SF1">
    <property type="entry name" value="CEPHALOSPORIN-C DEACETYLASE"/>
    <property type="match status" value="1"/>
</dbReference>
<accession>A0A6C0NXW3</accession>
<dbReference type="AlphaFoldDB" id="A0A6C0NXW3"/>
<dbReference type="InterPro" id="IPR039069">
    <property type="entry name" value="CE7"/>
</dbReference>
<feature type="active site" description="Nucleophile" evidence="1">
    <location>
        <position position="183"/>
    </location>
</feature>
<dbReference type="PANTHER" id="PTHR40111">
    <property type="entry name" value="CEPHALOSPORIN-C DEACETYLASE"/>
    <property type="match status" value="1"/>
</dbReference>
<gene>
    <name evidence="4" type="ORF">GZH47_07835</name>
</gene>
<dbReference type="KEGG" id="prz:GZH47_07835"/>
<evidence type="ECO:0000259" key="3">
    <source>
        <dbReference type="Pfam" id="PF05448"/>
    </source>
</evidence>
<proteinExistence type="predicted"/>
<dbReference type="InterPro" id="IPR008391">
    <property type="entry name" value="AXE1_dom"/>
</dbReference>
<reference evidence="4 5" key="1">
    <citation type="submission" date="2020-02" db="EMBL/GenBank/DDBJ databases">
        <title>Paenibacillus sp. nov., isolated from rhizosphere soil of tomato.</title>
        <authorList>
            <person name="Weon H.-Y."/>
            <person name="Lee S.A."/>
        </authorList>
    </citation>
    <scope>NUCLEOTIDE SEQUENCE [LARGE SCALE GENOMIC DNA]</scope>
    <source>
        <strain evidence="4 5">14171R-81</strain>
    </source>
</reference>
<evidence type="ECO:0000313" key="4">
    <source>
        <dbReference type="EMBL" id="QHW30776.1"/>
    </source>
</evidence>